<name>A0ABN1MI72_9FLAO</name>
<keyword evidence="3" id="KW-1185">Reference proteome</keyword>
<feature type="transmembrane region" description="Helical" evidence="1">
    <location>
        <begin position="43"/>
        <end position="65"/>
    </location>
</feature>
<dbReference type="RefSeq" id="WP_343767081.1">
    <property type="nucleotide sequence ID" value="NZ_BAAAFG010000015.1"/>
</dbReference>
<protein>
    <submittedName>
        <fullName evidence="2">HupE/UreJ family protein</fullName>
    </submittedName>
</protein>
<proteinExistence type="predicted"/>
<dbReference type="EMBL" id="BAAAFG010000015">
    <property type="protein sequence ID" value="GAA0872907.1"/>
    <property type="molecule type" value="Genomic_DNA"/>
</dbReference>
<dbReference type="InterPro" id="IPR032809">
    <property type="entry name" value="Put_HupE_UreJ"/>
</dbReference>
<evidence type="ECO:0000313" key="2">
    <source>
        <dbReference type="EMBL" id="GAA0872907.1"/>
    </source>
</evidence>
<organism evidence="2 3">
    <name type="scientific">Gangjinia marincola</name>
    <dbReference type="NCBI Taxonomy" id="578463"/>
    <lineage>
        <taxon>Bacteria</taxon>
        <taxon>Pseudomonadati</taxon>
        <taxon>Bacteroidota</taxon>
        <taxon>Flavobacteriia</taxon>
        <taxon>Flavobacteriales</taxon>
        <taxon>Flavobacteriaceae</taxon>
        <taxon>Gangjinia</taxon>
    </lineage>
</organism>
<gene>
    <name evidence="2" type="ORF">GCM10009117_20540</name>
</gene>
<keyword evidence="1" id="KW-0472">Membrane</keyword>
<sequence length="192" mass="21396">MSQFWIYFELGLSHVLDWNGYDHILFLIVLAAPFTFRDWKKALILVTLFTLGHTAALVLSIYEIIAVNASLVEFLIPATILATAVYNIITGGKTAANSKILWISTIFFGIIHGLGFSNYFRLIESGSSSKMLQLVSFALGIELAQVLIVISVIMLTFLMTSVIRFSEKEWVLIASSVVIGLCLPILRDTAFW</sequence>
<feature type="transmembrane region" description="Helical" evidence="1">
    <location>
        <begin position="132"/>
        <end position="158"/>
    </location>
</feature>
<comment type="caution">
    <text evidence="2">The sequence shown here is derived from an EMBL/GenBank/DDBJ whole genome shotgun (WGS) entry which is preliminary data.</text>
</comment>
<feature type="transmembrane region" description="Helical" evidence="1">
    <location>
        <begin position="170"/>
        <end position="186"/>
    </location>
</feature>
<evidence type="ECO:0000313" key="3">
    <source>
        <dbReference type="Proteomes" id="UP001500507"/>
    </source>
</evidence>
<feature type="transmembrane region" description="Helical" evidence="1">
    <location>
        <begin position="20"/>
        <end position="36"/>
    </location>
</feature>
<feature type="transmembrane region" description="Helical" evidence="1">
    <location>
        <begin position="101"/>
        <end position="120"/>
    </location>
</feature>
<dbReference type="Proteomes" id="UP001500507">
    <property type="component" value="Unassembled WGS sequence"/>
</dbReference>
<feature type="transmembrane region" description="Helical" evidence="1">
    <location>
        <begin position="71"/>
        <end position="89"/>
    </location>
</feature>
<evidence type="ECO:0000256" key="1">
    <source>
        <dbReference type="SAM" id="Phobius"/>
    </source>
</evidence>
<keyword evidence="1" id="KW-0812">Transmembrane</keyword>
<reference evidence="2 3" key="1">
    <citation type="journal article" date="2019" name="Int. J. Syst. Evol. Microbiol.">
        <title>The Global Catalogue of Microorganisms (GCM) 10K type strain sequencing project: providing services to taxonomists for standard genome sequencing and annotation.</title>
        <authorList>
            <consortium name="The Broad Institute Genomics Platform"/>
            <consortium name="The Broad Institute Genome Sequencing Center for Infectious Disease"/>
            <person name="Wu L."/>
            <person name="Ma J."/>
        </authorList>
    </citation>
    <scope>NUCLEOTIDE SEQUENCE [LARGE SCALE GENOMIC DNA]</scope>
    <source>
        <strain evidence="2 3">JCM 16082</strain>
    </source>
</reference>
<dbReference type="Pfam" id="PF13795">
    <property type="entry name" value="HupE_UreJ_2"/>
    <property type="match status" value="1"/>
</dbReference>
<accession>A0ABN1MI72</accession>
<keyword evidence="1" id="KW-1133">Transmembrane helix</keyword>